<feature type="compositionally biased region" description="Basic and acidic residues" evidence="11">
    <location>
        <begin position="380"/>
        <end position="391"/>
    </location>
</feature>
<evidence type="ECO:0000256" key="11">
    <source>
        <dbReference type="SAM" id="MobiDB-lite"/>
    </source>
</evidence>
<proteinExistence type="inferred from homology"/>
<feature type="region of interest" description="Disordered" evidence="11">
    <location>
        <begin position="351"/>
        <end position="391"/>
    </location>
</feature>
<evidence type="ECO:0000256" key="4">
    <source>
        <dbReference type="ARBA" id="ARBA00022679"/>
    </source>
</evidence>
<dbReference type="InterPro" id="IPR036572">
    <property type="entry name" value="Doublecortin_dom_sf"/>
</dbReference>
<gene>
    <name evidence="14" type="ORF">chiPu_0000053</name>
</gene>
<evidence type="ECO:0000256" key="6">
    <source>
        <dbReference type="ARBA" id="ARBA00022777"/>
    </source>
</evidence>
<dbReference type="PANTHER" id="PTHR24347">
    <property type="entry name" value="SERINE/THREONINE-PROTEIN KINASE"/>
    <property type="match status" value="1"/>
</dbReference>
<feature type="domain" description="Doublecortin" evidence="13">
    <location>
        <begin position="175"/>
        <end position="261"/>
    </location>
</feature>
<keyword evidence="5 10" id="KW-0547">Nucleotide-binding</keyword>
<dbReference type="PROSITE" id="PS50309">
    <property type="entry name" value="DC"/>
    <property type="match status" value="2"/>
</dbReference>
<keyword evidence="6" id="KW-0418">Kinase</keyword>
<dbReference type="FunFam" id="1.10.510.10:FF:000066">
    <property type="entry name" value="Serine/threonine-protein kinase DCLK1 isoform 2"/>
    <property type="match status" value="1"/>
</dbReference>
<dbReference type="GO" id="GO:0005524">
    <property type="term" value="F:ATP binding"/>
    <property type="evidence" value="ECO:0007669"/>
    <property type="project" value="UniProtKB-UniRule"/>
</dbReference>
<comment type="similarity">
    <text evidence="1">Belongs to the protein kinase superfamily. CAMK Ser/Thr protein kinase family. CaMK subfamily.</text>
</comment>
<dbReference type="SMART" id="SM00220">
    <property type="entry name" value="S_TKc"/>
    <property type="match status" value="1"/>
</dbReference>
<comment type="caution">
    <text evidence="14">The sequence shown here is derived from an EMBL/GenBank/DDBJ whole genome shotgun (WGS) entry which is preliminary data.</text>
</comment>
<sequence length="884" mass="103242">MSSPELNVCHPEEPWQRPRVVTFYKNGDRSFRGKALRIPARRYLSLEALLVELSRWVPLANGVRRLYSPRGGRAVRSLAELRDGHGYVCAAFEPFRGGWYGPDAPGAAASGTEKQALFDDLSSELQENNLQAIYPPIGRGTFGQSLSGATNRNTLLHKRGCCHAIHSDTIPAKPRIMTIIKASGQSHKKVTILLNRYCTQTFEQLISDIAEAMRHLHGKGECVKKLYNLKGKEVRSISDFYRGDDVFIAAGREQITMSDIKKVLRELYPKNPYAWSLIQRHWCHSEKPPYRRSEMRFKNAEVAQSEKQIAKKMEEVRTRVGQQERERARKWEQERWAREYRELDEIVRQQKNDGNFDRDKEEMDKYQINKKEKKHKSKEKSRGTEKDIETYERGGKRVEEMKILQVGRTEWEEDRIEANSKQKMSYEFKEVERREVARNRNKWKEDKCDIEGEQPMKNIRWEQKSIKEGETDKWDKVKPERQGQKEDHQWRTEDKSHALRDEDCKMSKQEDTKKCCCGQETSRDEEEQTWNDEEVEKAQNQPVKTIRMEQPFIKEDHSIHSRETQLLMSRPQQSQPRREIEHYYEIGRTIGDGNFALVKECRLRNTEYEYAVKIIDKSKLKGKEVMIENEIAIVRSLSHPHIVRFIEEFETEGEIYLIMEYIHGGDLFDAITDSVKFTENNAALMMDNLCDALAYIHRKNIVHRDLKPENLLVQHKADGSPVLKLADFGLALKVTSPIFTVCGTPTYVAPEILSEKGYGFEVDMWATGVILYILLCGFPPFRSLERDQEELFEMIQLGEYEFLSPYWDSISDGAKDLVSKLLVVNPRNRYTAQQVLKHAWIWSAAKRNTHNLQREVSMNIGQHFRRCRRQEILNSATQRPSLRC</sequence>
<evidence type="ECO:0000259" key="13">
    <source>
        <dbReference type="PROSITE" id="PS50309"/>
    </source>
</evidence>
<evidence type="ECO:0000256" key="10">
    <source>
        <dbReference type="PROSITE-ProRule" id="PRU10141"/>
    </source>
</evidence>
<evidence type="ECO:0000256" key="2">
    <source>
        <dbReference type="ARBA" id="ARBA00012513"/>
    </source>
</evidence>
<feature type="region of interest" description="Disordered" evidence="11">
    <location>
        <begin position="517"/>
        <end position="539"/>
    </location>
</feature>
<keyword evidence="15" id="KW-1185">Reference proteome</keyword>
<dbReference type="GO" id="GO:0035556">
    <property type="term" value="P:intracellular signal transduction"/>
    <property type="evidence" value="ECO:0007669"/>
    <property type="project" value="InterPro"/>
</dbReference>
<evidence type="ECO:0000256" key="9">
    <source>
        <dbReference type="ARBA" id="ARBA00048679"/>
    </source>
</evidence>
<evidence type="ECO:0000313" key="14">
    <source>
        <dbReference type="EMBL" id="GCC19533.1"/>
    </source>
</evidence>
<dbReference type="Pfam" id="PF03607">
    <property type="entry name" value="DCX"/>
    <property type="match status" value="2"/>
</dbReference>
<keyword evidence="3" id="KW-0723">Serine/threonine-protein kinase</keyword>
<dbReference type="FunFam" id="3.30.200.20:FF:000042">
    <property type="entry name" value="Aurora kinase A"/>
    <property type="match status" value="1"/>
</dbReference>
<evidence type="ECO:0000256" key="5">
    <source>
        <dbReference type="ARBA" id="ARBA00022741"/>
    </source>
</evidence>
<dbReference type="SUPFAM" id="SSF56112">
    <property type="entry name" value="Protein kinase-like (PK-like)"/>
    <property type="match status" value="1"/>
</dbReference>
<dbReference type="InterPro" id="IPR011009">
    <property type="entry name" value="Kinase-like_dom_sf"/>
</dbReference>
<evidence type="ECO:0000313" key="15">
    <source>
        <dbReference type="Proteomes" id="UP000287033"/>
    </source>
</evidence>
<keyword evidence="4" id="KW-0808">Transferase</keyword>
<feature type="region of interest" description="Disordered" evidence="11">
    <location>
        <begin position="462"/>
        <end position="498"/>
    </location>
</feature>
<evidence type="ECO:0000256" key="7">
    <source>
        <dbReference type="ARBA" id="ARBA00022840"/>
    </source>
</evidence>
<dbReference type="PROSITE" id="PS00108">
    <property type="entry name" value="PROTEIN_KINASE_ST"/>
    <property type="match status" value="1"/>
</dbReference>
<dbReference type="OMA" id="VRAQKKW"/>
<dbReference type="OrthoDB" id="1738954at2759"/>
<dbReference type="InterPro" id="IPR003533">
    <property type="entry name" value="Doublecortin_dom"/>
</dbReference>
<dbReference type="InterPro" id="IPR017441">
    <property type="entry name" value="Protein_kinase_ATP_BS"/>
</dbReference>
<feature type="binding site" evidence="10">
    <location>
        <position position="613"/>
    </location>
    <ligand>
        <name>ATP</name>
        <dbReference type="ChEBI" id="CHEBI:30616"/>
    </ligand>
</feature>
<comment type="catalytic activity">
    <reaction evidence="9">
        <text>L-seryl-[protein] + ATP = O-phospho-L-seryl-[protein] + ADP + H(+)</text>
        <dbReference type="Rhea" id="RHEA:17989"/>
        <dbReference type="Rhea" id="RHEA-COMP:9863"/>
        <dbReference type="Rhea" id="RHEA-COMP:11604"/>
        <dbReference type="ChEBI" id="CHEBI:15378"/>
        <dbReference type="ChEBI" id="CHEBI:29999"/>
        <dbReference type="ChEBI" id="CHEBI:30616"/>
        <dbReference type="ChEBI" id="CHEBI:83421"/>
        <dbReference type="ChEBI" id="CHEBI:456216"/>
        <dbReference type="EC" id="2.7.11.1"/>
    </reaction>
</comment>
<evidence type="ECO:0000256" key="3">
    <source>
        <dbReference type="ARBA" id="ARBA00022527"/>
    </source>
</evidence>
<organism evidence="14 15">
    <name type="scientific">Chiloscyllium punctatum</name>
    <name type="common">Brownbanded bambooshark</name>
    <name type="synonym">Hemiscyllium punctatum</name>
    <dbReference type="NCBI Taxonomy" id="137246"/>
    <lineage>
        <taxon>Eukaryota</taxon>
        <taxon>Metazoa</taxon>
        <taxon>Chordata</taxon>
        <taxon>Craniata</taxon>
        <taxon>Vertebrata</taxon>
        <taxon>Chondrichthyes</taxon>
        <taxon>Elasmobranchii</taxon>
        <taxon>Galeomorphii</taxon>
        <taxon>Galeoidea</taxon>
        <taxon>Orectolobiformes</taxon>
        <taxon>Hemiscylliidae</taxon>
        <taxon>Chiloscyllium</taxon>
    </lineage>
</organism>
<dbReference type="STRING" id="137246.A0A401RMZ7"/>
<evidence type="ECO:0000256" key="1">
    <source>
        <dbReference type="ARBA" id="ARBA00005354"/>
    </source>
</evidence>
<name>A0A401RMZ7_CHIPU</name>
<dbReference type="Proteomes" id="UP000287033">
    <property type="component" value="Unassembled WGS sequence"/>
</dbReference>
<accession>A0A401RMZ7</accession>
<dbReference type="PROSITE" id="PS50011">
    <property type="entry name" value="PROTEIN_KINASE_DOM"/>
    <property type="match status" value="1"/>
</dbReference>
<dbReference type="InterPro" id="IPR008271">
    <property type="entry name" value="Ser/Thr_kinase_AS"/>
</dbReference>
<dbReference type="AlphaFoldDB" id="A0A401RMZ7"/>
<dbReference type="EC" id="2.7.11.1" evidence="2"/>
<dbReference type="PROSITE" id="PS00107">
    <property type="entry name" value="PROTEIN_KINASE_ATP"/>
    <property type="match status" value="1"/>
</dbReference>
<comment type="catalytic activity">
    <reaction evidence="8">
        <text>L-threonyl-[protein] + ATP = O-phospho-L-threonyl-[protein] + ADP + H(+)</text>
        <dbReference type="Rhea" id="RHEA:46608"/>
        <dbReference type="Rhea" id="RHEA-COMP:11060"/>
        <dbReference type="Rhea" id="RHEA-COMP:11605"/>
        <dbReference type="ChEBI" id="CHEBI:15378"/>
        <dbReference type="ChEBI" id="CHEBI:30013"/>
        <dbReference type="ChEBI" id="CHEBI:30616"/>
        <dbReference type="ChEBI" id="CHEBI:61977"/>
        <dbReference type="ChEBI" id="CHEBI:456216"/>
        <dbReference type="EC" id="2.7.11.1"/>
    </reaction>
</comment>
<keyword evidence="7 10" id="KW-0067">ATP-binding</keyword>
<dbReference type="Pfam" id="PF00069">
    <property type="entry name" value="Pkinase"/>
    <property type="match status" value="1"/>
</dbReference>
<dbReference type="SUPFAM" id="SSF89837">
    <property type="entry name" value="Doublecortin (DC)"/>
    <property type="match status" value="2"/>
</dbReference>
<dbReference type="GO" id="GO:0004674">
    <property type="term" value="F:protein serine/threonine kinase activity"/>
    <property type="evidence" value="ECO:0007669"/>
    <property type="project" value="UniProtKB-KW"/>
</dbReference>
<evidence type="ECO:0000259" key="12">
    <source>
        <dbReference type="PROSITE" id="PS50011"/>
    </source>
</evidence>
<evidence type="ECO:0000256" key="8">
    <source>
        <dbReference type="ARBA" id="ARBA00047899"/>
    </source>
</evidence>
<dbReference type="SMART" id="SM00537">
    <property type="entry name" value="DCX"/>
    <property type="match status" value="2"/>
</dbReference>
<dbReference type="EMBL" id="BEZZ01000001">
    <property type="protein sequence ID" value="GCC19533.1"/>
    <property type="molecule type" value="Genomic_DNA"/>
</dbReference>
<protein>
    <recommendedName>
        <fullName evidence="2">non-specific serine/threonine protein kinase</fullName>
        <ecNumber evidence="2">2.7.11.1</ecNumber>
    </recommendedName>
</protein>
<feature type="compositionally biased region" description="Acidic residues" evidence="11">
    <location>
        <begin position="523"/>
        <end position="535"/>
    </location>
</feature>
<dbReference type="Gene3D" id="1.10.510.10">
    <property type="entry name" value="Transferase(Phosphotransferase) domain 1"/>
    <property type="match status" value="1"/>
</dbReference>
<reference evidence="14 15" key="1">
    <citation type="journal article" date="2018" name="Nat. Ecol. Evol.">
        <title>Shark genomes provide insights into elasmobranch evolution and the origin of vertebrates.</title>
        <authorList>
            <person name="Hara Y"/>
            <person name="Yamaguchi K"/>
            <person name="Onimaru K"/>
            <person name="Kadota M"/>
            <person name="Koyanagi M"/>
            <person name="Keeley SD"/>
            <person name="Tatsumi K"/>
            <person name="Tanaka K"/>
            <person name="Motone F"/>
            <person name="Kageyama Y"/>
            <person name="Nozu R"/>
            <person name="Adachi N"/>
            <person name="Nishimura O"/>
            <person name="Nakagawa R"/>
            <person name="Tanegashima C"/>
            <person name="Kiyatake I"/>
            <person name="Matsumoto R"/>
            <person name="Murakumo K"/>
            <person name="Nishida K"/>
            <person name="Terakita A"/>
            <person name="Kuratani S"/>
            <person name="Sato K"/>
            <person name="Hyodo S Kuraku.S."/>
        </authorList>
    </citation>
    <scope>NUCLEOTIDE SEQUENCE [LARGE SCALE GENOMIC DNA]</scope>
</reference>
<feature type="compositionally biased region" description="Basic and acidic residues" evidence="11">
    <location>
        <begin position="351"/>
        <end position="370"/>
    </location>
</feature>
<dbReference type="Gene3D" id="3.10.20.230">
    <property type="entry name" value="Doublecortin domain"/>
    <property type="match status" value="2"/>
</dbReference>
<dbReference type="InterPro" id="IPR000719">
    <property type="entry name" value="Prot_kinase_dom"/>
</dbReference>
<dbReference type="CDD" id="cd14095">
    <property type="entry name" value="STKc_DCKL"/>
    <property type="match status" value="1"/>
</dbReference>
<feature type="domain" description="Doublecortin" evidence="13">
    <location>
        <begin position="19"/>
        <end position="101"/>
    </location>
</feature>
<dbReference type="Gene3D" id="3.30.200.20">
    <property type="entry name" value="Phosphorylase Kinase, domain 1"/>
    <property type="match status" value="1"/>
</dbReference>
<feature type="domain" description="Protein kinase" evidence="12">
    <location>
        <begin position="584"/>
        <end position="841"/>
    </location>
</feature>